<protein>
    <submittedName>
        <fullName evidence="3">Uncharacterized protein</fullName>
    </submittedName>
</protein>
<dbReference type="Proteomes" id="UP000250235">
    <property type="component" value="Unassembled WGS sequence"/>
</dbReference>
<sequence>MTKAEMMEALKERKARSGGASSSRKPSKDKRKEPSERKERHKKRRSEEMGTESARETIPKDPVTEPVGTANKGTEQQSTEASYILLDTSAISFVAKPSGSGFLGLHQSLGSQPGFDLVKSVPDLTVLEAASLHFMQALVWTREATNRLFQARDEVVRTKRSMDGVFGRHNDLLKQLEEMRAQEDKEKESLRLELEETRQSSKAQVQSLEVRAQRFEEENKILQAEVEKLQGEMANSWQLEKEKFLQCKEFDSLCSTRASIFFEKGFDGCLTQFRVNGYSEEEHPASFLDVEQALADMHEDSEEHSSGSKEAPRVLISLSVCQYLFHSGCYMLGYLSGSEAGVLRPLRHTPLVAGLSSTLSSSPIRWHLVFFLLRFPQTAPIDVAKLFSRELPPRRDLKLYVVGRRALEDGYCFSLMSATTNHRILQIRKDVFRRDSSEGKTYLGRTLHHVETWSSGNIPELVIRPRVRPDLGTRPRAIHRSQ</sequence>
<dbReference type="AlphaFoldDB" id="A0A2Z7BXQ2"/>
<organism evidence="3 4">
    <name type="scientific">Dorcoceras hygrometricum</name>
    <dbReference type="NCBI Taxonomy" id="472368"/>
    <lineage>
        <taxon>Eukaryota</taxon>
        <taxon>Viridiplantae</taxon>
        <taxon>Streptophyta</taxon>
        <taxon>Embryophyta</taxon>
        <taxon>Tracheophyta</taxon>
        <taxon>Spermatophyta</taxon>
        <taxon>Magnoliopsida</taxon>
        <taxon>eudicotyledons</taxon>
        <taxon>Gunneridae</taxon>
        <taxon>Pentapetalae</taxon>
        <taxon>asterids</taxon>
        <taxon>lamiids</taxon>
        <taxon>Lamiales</taxon>
        <taxon>Gesneriaceae</taxon>
        <taxon>Didymocarpoideae</taxon>
        <taxon>Trichosporeae</taxon>
        <taxon>Loxocarpinae</taxon>
        <taxon>Dorcoceras</taxon>
    </lineage>
</organism>
<keyword evidence="4" id="KW-1185">Reference proteome</keyword>
<feature type="coiled-coil region" evidence="1">
    <location>
        <begin position="169"/>
        <end position="232"/>
    </location>
</feature>
<feature type="compositionally biased region" description="Basic and acidic residues" evidence="2">
    <location>
        <begin position="45"/>
        <end position="63"/>
    </location>
</feature>
<evidence type="ECO:0000313" key="3">
    <source>
        <dbReference type="EMBL" id="KZV36835.1"/>
    </source>
</evidence>
<dbReference type="EMBL" id="KV003207">
    <property type="protein sequence ID" value="KZV36835.1"/>
    <property type="molecule type" value="Genomic_DNA"/>
</dbReference>
<evidence type="ECO:0000256" key="2">
    <source>
        <dbReference type="SAM" id="MobiDB-lite"/>
    </source>
</evidence>
<reference evidence="3 4" key="1">
    <citation type="journal article" date="2015" name="Proc. Natl. Acad. Sci. U.S.A.">
        <title>The resurrection genome of Boea hygrometrica: A blueprint for survival of dehydration.</title>
        <authorList>
            <person name="Xiao L."/>
            <person name="Yang G."/>
            <person name="Zhang L."/>
            <person name="Yang X."/>
            <person name="Zhao S."/>
            <person name="Ji Z."/>
            <person name="Zhou Q."/>
            <person name="Hu M."/>
            <person name="Wang Y."/>
            <person name="Chen M."/>
            <person name="Xu Y."/>
            <person name="Jin H."/>
            <person name="Xiao X."/>
            <person name="Hu G."/>
            <person name="Bao F."/>
            <person name="Hu Y."/>
            <person name="Wan P."/>
            <person name="Li L."/>
            <person name="Deng X."/>
            <person name="Kuang T."/>
            <person name="Xiang C."/>
            <person name="Zhu J.K."/>
            <person name="Oliver M.J."/>
            <person name="He Y."/>
        </authorList>
    </citation>
    <scope>NUCLEOTIDE SEQUENCE [LARGE SCALE GENOMIC DNA]</scope>
    <source>
        <strain evidence="4">cv. XS01</strain>
    </source>
</reference>
<feature type="compositionally biased region" description="Basic and acidic residues" evidence="2">
    <location>
        <begin position="1"/>
        <end position="12"/>
    </location>
</feature>
<accession>A0A2Z7BXQ2</accession>
<proteinExistence type="predicted"/>
<evidence type="ECO:0000256" key="1">
    <source>
        <dbReference type="SAM" id="Coils"/>
    </source>
</evidence>
<keyword evidence="1" id="KW-0175">Coiled coil</keyword>
<name>A0A2Z7BXQ2_9LAMI</name>
<evidence type="ECO:0000313" key="4">
    <source>
        <dbReference type="Proteomes" id="UP000250235"/>
    </source>
</evidence>
<gene>
    <name evidence="3" type="ORF">F511_36496</name>
</gene>
<feature type="region of interest" description="Disordered" evidence="2">
    <location>
        <begin position="1"/>
        <end position="77"/>
    </location>
</feature>